<accession>A0A1T8KTA4</accession>
<gene>
    <name evidence="1" type="ORF">SAMEA2259716_01873</name>
</gene>
<protein>
    <recommendedName>
        <fullName evidence="3">SMI1/KNR4 family protein</fullName>
    </recommendedName>
</protein>
<name>A0A1T8KTA4_9MYCO</name>
<sequence>MSVDDEFISYLNADFLGKQIEIITPDQLSTEETQLIPASWVEIASHPGRDAVEETLFLWRQAIPGRFPRLLDLIDRFGHTVHLARVTLESEPKPSVVLLYALHGPGVFTDNFEARIGFPPRTQSNLPEFWCQLPDGIRTLYHKVHDGFLTNIWAGPSGLIRSNEMFRFGDEFDQSDFLYYMYDEHGKAIRDSAGEAIDPDPLPNLDNLIEICKNPASARILVDISTDGKDAWERWDGSLECWPNLWDRLDTWLMDVFTADGYKAPS</sequence>
<dbReference type="AlphaFoldDB" id="A0A1T8KTA4"/>
<dbReference type="RefSeq" id="WP_231863769.1">
    <property type="nucleotide sequence ID" value="NZ_FVGW01000002.1"/>
</dbReference>
<proteinExistence type="predicted"/>
<reference evidence="1 2" key="1">
    <citation type="submission" date="2016-11" db="EMBL/GenBank/DDBJ databases">
        <authorList>
            <consortium name="Pathogen Informatics"/>
        </authorList>
    </citation>
    <scope>NUCLEOTIDE SEQUENCE [LARGE SCALE GENOMIC DNA]</scope>
    <source>
        <strain evidence="1 2">911</strain>
    </source>
</reference>
<evidence type="ECO:0000313" key="1">
    <source>
        <dbReference type="EMBL" id="SKL85714.1"/>
    </source>
</evidence>
<evidence type="ECO:0000313" key="2">
    <source>
        <dbReference type="Proteomes" id="UP000190074"/>
    </source>
</evidence>
<organism evidence="1 2">
    <name type="scientific">Mycobacteroides abscessus subsp. massiliense</name>
    <dbReference type="NCBI Taxonomy" id="1962118"/>
    <lineage>
        <taxon>Bacteria</taxon>
        <taxon>Bacillati</taxon>
        <taxon>Actinomycetota</taxon>
        <taxon>Actinomycetes</taxon>
        <taxon>Mycobacteriales</taxon>
        <taxon>Mycobacteriaceae</taxon>
        <taxon>Mycobacteroides</taxon>
        <taxon>Mycobacteroides abscessus</taxon>
    </lineage>
</organism>
<dbReference type="Proteomes" id="UP000190074">
    <property type="component" value="Unassembled WGS sequence"/>
</dbReference>
<dbReference type="EMBL" id="FVGW01000002">
    <property type="protein sequence ID" value="SKL85714.1"/>
    <property type="molecule type" value="Genomic_DNA"/>
</dbReference>
<evidence type="ECO:0008006" key="3">
    <source>
        <dbReference type="Google" id="ProtNLM"/>
    </source>
</evidence>